<protein>
    <recommendedName>
        <fullName evidence="3">Lipocalin-like domain-containing protein</fullName>
    </recommendedName>
</protein>
<name>A0ABW3ARS5_9SPHI</name>
<comment type="caution">
    <text evidence="1">The sequence shown here is derived from an EMBL/GenBank/DDBJ whole genome shotgun (WGS) entry which is preliminary data.</text>
</comment>
<evidence type="ECO:0008006" key="3">
    <source>
        <dbReference type="Google" id="ProtNLM"/>
    </source>
</evidence>
<accession>A0ABW3ARS5</accession>
<evidence type="ECO:0000313" key="2">
    <source>
        <dbReference type="Proteomes" id="UP001597010"/>
    </source>
</evidence>
<dbReference type="EMBL" id="JBHTHZ010000004">
    <property type="protein sequence ID" value="MFD0793550.1"/>
    <property type="molecule type" value="Genomic_DNA"/>
</dbReference>
<keyword evidence="2" id="KW-1185">Reference proteome</keyword>
<reference evidence="2" key="1">
    <citation type="journal article" date="2019" name="Int. J. Syst. Evol. Microbiol.">
        <title>The Global Catalogue of Microorganisms (GCM) 10K type strain sequencing project: providing services to taxonomists for standard genome sequencing and annotation.</title>
        <authorList>
            <consortium name="The Broad Institute Genomics Platform"/>
            <consortium name="The Broad Institute Genome Sequencing Center for Infectious Disease"/>
            <person name="Wu L."/>
            <person name="Ma J."/>
        </authorList>
    </citation>
    <scope>NUCLEOTIDE SEQUENCE [LARGE SCALE GENOMIC DNA]</scope>
    <source>
        <strain evidence="2">CCUG 61484</strain>
    </source>
</reference>
<evidence type="ECO:0000313" key="1">
    <source>
        <dbReference type="EMBL" id="MFD0793550.1"/>
    </source>
</evidence>
<dbReference type="Proteomes" id="UP001597010">
    <property type="component" value="Unassembled WGS sequence"/>
</dbReference>
<sequence length="166" mass="18669">MNNNYNRFLGIILLLTAVALNSCKKEKQDYLSDLLIKDQWQLGSVLEYHYLGDSQLSVDTIQCDATQIFKFNKDKTCAYTNFGCNAGTISGNWSISGNRLYLISDLTVPDATASGTSQPFINARINNLGDFSLVLETGDIQTYYTATDYRDIRRYGFVRVRTVSAE</sequence>
<proteinExistence type="predicted"/>
<dbReference type="RefSeq" id="WP_377113503.1">
    <property type="nucleotide sequence ID" value="NZ_JBHTHZ010000004.1"/>
</dbReference>
<gene>
    <name evidence="1" type="ORF">ACFQZX_07960</name>
</gene>
<organism evidence="1 2">
    <name type="scientific">Mucilaginibacter litoreus</name>
    <dbReference type="NCBI Taxonomy" id="1048221"/>
    <lineage>
        <taxon>Bacteria</taxon>
        <taxon>Pseudomonadati</taxon>
        <taxon>Bacteroidota</taxon>
        <taxon>Sphingobacteriia</taxon>
        <taxon>Sphingobacteriales</taxon>
        <taxon>Sphingobacteriaceae</taxon>
        <taxon>Mucilaginibacter</taxon>
    </lineage>
</organism>